<evidence type="ECO:0000313" key="5">
    <source>
        <dbReference type="Proteomes" id="UP000030146"/>
    </source>
</evidence>
<gene>
    <name evidence="2" type="ORF">HR08_10270</name>
    <name evidence="3" type="ORF">HR15_04700</name>
</gene>
<dbReference type="eggNOG" id="COG0322">
    <property type="taxonomic scope" value="Bacteria"/>
</dbReference>
<dbReference type="Pfam" id="PF16125">
    <property type="entry name" value="DUF4837"/>
    <property type="match status" value="1"/>
</dbReference>
<evidence type="ECO:0000313" key="3">
    <source>
        <dbReference type="EMBL" id="KGN88610.1"/>
    </source>
</evidence>
<dbReference type="Proteomes" id="UP000030130">
    <property type="component" value="Unassembled WGS sequence"/>
</dbReference>
<name>A0A099WUQ4_9PORP</name>
<organism evidence="2 4">
    <name type="scientific">Porphyromonas gulae</name>
    <dbReference type="NCBI Taxonomy" id="111105"/>
    <lineage>
        <taxon>Bacteria</taxon>
        <taxon>Pseudomonadati</taxon>
        <taxon>Bacteroidota</taxon>
        <taxon>Bacteroidia</taxon>
        <taxon>Bacteroidales</taxon>
        <taxon>Porphyromonadaceae</taxon>
        <taxon>Porphyromonas</taxon>
    </lineage>
</organism>
<feature type="chain" id="PRO_5007385581" evidence="1">
    <location>
        <begin position="20"/>
        <end position="352"/>
    </location>
</feature>
<dbReference type="GeneID" id="57239739"/>
<evidence type="ECO:0000313" key="2">
    <source>
        <dbReference type="EMBL" id="KGN83830.1"/>
    </source>
</evidence>
<dbReference type="RefSeq" id="WP_018964753.1">
    <property type="nucleotide sequence ID" value="NZ_JQJE01000038.1"/>
</dbReference>
<keyword evidence="2" id="KW-0449">Lipoprotein</keyword>
<dbReference type="EMBL" id="JRAK01000069">
    <property type="protein sequence ID" value="KGN88610.1"/>
    <property type="molecule type" value="Genomic_DNA"/>
</dbReference>
<dbReference type="OrthoDB" id="1115230at2"/>
<dbReference type="PROSITE" id="PS51257">
    <property type="entry name" value="PROKAR_LIPOPROTEIN"/>
    <property type="match status" value="1"/>
</dbReference>
<proteinExistence type="predicted"/>
<dbReference type="InterPro" id="IPR032286">
    <property type="entry name" value="DUF4837"/>
</dbReference>
<comment type="caution">
    <text evidence="2">The sequence shown here is derived from an EMBL/GenBank/DDBJ whole genome shotgun (WGS) entry which is preliminary data.</text>
</comment>
<feature type="signal peptide" evidence="1">
    <location>
        <begin position="1"/>
        <end position="19"/>
    </location>
</feature>
<evidence type="ECO:0000313" key="4">
    <source>
        <dbReference type="Proteomes" id="UP000030130"/>
    </source>
</evidence>
<keyword evidence="5" id="KW-1185">Reference proteome</keyword>
<evidence type="ECO:0000256" key="1">
    <source>
        <dbReference type="SAM" id="SignalP"/>
    </source>
</evidence>
<dbReference type="STRING" id="111105.HR09_00700"/>
<keyword evidence="1" id="KW-0732">Signal</keyword>
<reference evidence="2 4" key="1">
    <citation type="submission" date="2014-08" db="EMBL/GenBank/DDBJ databases">
        <title>Porphyromonas gulae strain:COT-052_OH1451 Genome sequencing.</title>
        <authorList>
            <person name="Wallis C."/>
            <person name="Deusch O."/>
            <person name="O'Flynn C."/>
            <person name="Davis I."/>
            <person name="Jospin G."/>
            <person name="Darling A.E."/>
            <person name="Coil D.A."/>
            <person name="Alexiev A."/>
            <person name="Horsfall A."/>
            <person name="Kirkwood N."/>
            <person name="Harris S."/>
            <person name="Eisen J.A."/>
        </authorList>
    </citation>
    <scope>NUCLEOTIDE SEQUENCE [LARGE SCALE GENOMIC DNA]</scope>
    <source>
        <strain evidence="4">COT-052 OH1451</strain>
        <strain evidence="2">COT-052_OH1451</strain>
    </source>
</reference>
<sequence>MKPNIRLLFGLPTFFAAFAMFFACNGGGTAGKSFTNSTGSPGEMMLVMDDQHLSSPVGEAIYEVMTEVAPALNQNEPIMAVSRVSEKDFTGFLRYIRNVLQIDINPDIFTKTSLKYGYDQWANGQLVVLINSPAADSLAAYIESNKSAIQNLFIRHELFLFGQLWQKDCSADADQRVQRMFGHHINVPADILSHKEGKDFLWMSNNQMRRRKDLLVYTYPYRGASDLGLDRMVEVRDSVLKANIEGSDAGSYPVTERMLLKHRYVYPGDQKRGEVHGIWRMEGGQMMSGPFVAQAFVDGDRVVVVEGFVYHPNEKKRDLMRQMEAALYSMRPKAQKEFDPAIIRKARWTALK</sequence>
<accession>A0A099WUQ4</accession>
<dbReference type="PATRIC" id="fig|111105.18.peg.2089"/>
<protein>
    <submittedName>
        <fullName evidence="2">Lipoprotein</fullName>
    </submittedName>
</protein>
<dbReference type="EMBL" id="JRAI01000082">
    <property type="protein sequence ID" value="KGN83830.1"/>
    <property type="molecule type" value="Genomic_DNA"/>
</dbReference>
<reference evidence="3 5" key="2">
    <citation type="submission" date="2014-08" db="EMBL/GenBank/DDBJ databases">
        <title>Porphyromonas gulae strain:COT-052_OH3439 Genome sequencing.</title>
        <authorList>
            <person name="Wallis C."/>
            <person name="Deusch O."/>
            <person name="O'Flynn C."/>
            <person name="Davis I."/>
            <person name="Jospin G."/>
            <person name="Darling A.E."/>
            <person name="Coil D.A."/>
            <person name="Alexiev A."/>
            <person name="Horsfall A."/>
            <person name="Kirkwood N."/>
            <person name="Harris S."/>
            <person name="Eisen J.A."/>
        </authorList>
    </citation>
    <scope>NUCLEOTIDE SEQUENCE [LARGE SCALE GENOMIC DNA]</scope>
    <source>
        <strain evidence="5">COT-052 OH3439</strain>
        <strain evidence="3">COT-052_OH3439</strain>
    </source>
</reference>
<dbReference type="AlphaFoldDB" id="A0A099WUQ4"/>
<dbReference type="Proteomes" id="UP000030146">
    <property type="component" value="Unassembled WGS sequence"/>
</dbReference>